<sequence length="194" mass="20176">MTESGNGRVRADARRNRAAIVTAARAAVAEQGGEVPLEQIARRANVNARTLFRHFPTRDDLVAAVLEDYLAERVAPVLRRAAADPDPRRALLTVLTETTAAVVEQPGVLGLVNGGAPAAAVLARQLPPLADILARAQRAGAVRADLTPEDIPCLVTMVAASADHTGRGWARYLALLLDSLPPAAAGAPLPPAGA</sequence>
<dbReference type="Gene3D" id="1.10.357.10">
    <property type="entry name" value="Tetracycline Repressor, domain 2"/>
    <property type="match status" value="1"/>
</dbReference>
<dbReference type="PANTHER" id="PTHR30055">
    <property type="entry name" value="HTH-TYPE TRANSCRIPTIONAL REGULATOR RUTR"/>
    <property type="match status" value="1"/>
</dbReference>
<keyword evidence="3" id="KW-0804">Transcription</keyword>
<dbReference type="EMBL" id="JAVREO010000018">
    <property type="protein sequence ID" value="MDT0269645.1"/>
    <property type="molecule type" value="Genomic_DNA"/>
</dbReference>
<dbReference type="InterPro" id="IPR036271">
    <property type="entry name" value="Tet_transcr_reg_TetR-rel_C_sf"/>
</dbReference>
<evidence type="ECO:0000256" key="1">
    <source>
        <dbReference type="ARBA" id="ARBA00023015"/>
    </source>
</evidence>
<dbReference type="SUPFAM" id="SSF46689">
    <property type="entry name" value="Homeodomain-like"/>
    <property type="match status" value="1"/>
</dbReference>
<evidence type="ECO:0000256" key="4">
    <source>
        <dbReference type="PROSITE-ProRule" id="PRU00335"/>
    </source>
</evidence>
<comment type="caution">
    <text evidence="6">The sequence shown here is derived from an EMBL/GenBank/DDBJ whole genome shotgun (WGS) entry which is preliminary data.</text>
</comment>
<evidence type="ECO:0000256" key="2">
    <source>
        <dbReference type="ARBA" id="ARBA00023125"/>
    </source>
</evidence>
<keyword evidence="7" id="KW-1185">Reference proteome</keyword>
<keyword evidence="2 4" id="KW-0238">DNA-binding</keyword>
<feature type="domain" description="HTH tetR-type" evidence="5">
    <location>
        <begin position="14"/>
        <end position="73"/>
    </location>
</feature>
<dbReference type="Pfam" id="PF00440">
    <property type="entry name" value="TetR_N"/>
    <property type="match status" value="1"/>
</dbReference>
<dbReference type="PANTHER" id="PTHR30055:SF234">
    <property type="entry name" value="HTH-TYPE TRANSCRIPTIONAL REGULATOR BETI"/>
    <property type="match status" value="1"/>
</dbReference>
<organism evidence="6 7">
    <name type="scientific">Streptomyces chisholmiae</name>
    <dbReference type="NCBI Taxonomy" id="3075540"/>
    <lineage>
        <taxon>Bacteria</taxon>
        <taxon>Bacillati</taxon>
        <taxon>Actinomycetota</taxon>
        <taxon>Actinomycetes</taxon>
        <taxon>Kitasatosporales</taxon>
        <taxon>Streptomycetaceae</taxon>
        <taxon>Streptomyces</taxon>
    </lineage>
</organism>
<gene>
    <name evidence="6" type="ORF">RM844_25510</name>
</gene>
<protein>
    <submittedName>
        <fullName evidence="6">TetR/AcrR family transcriptional regulator</fullName>
    </submittedName>
</protein>
<keyword evidence="1" id="KW-0805">Transcription regulation</keyword>
<evidence type="ECO:0000313" key="7">
    <source>
        <dbReference type="Proteomes" id="UP001183410"/>
    </source>
</evidence>
<feature type="DNA-binding region" description="H-T-H motif" evidence="4">
    <location>
        <begin position="36"/>
        <end position="55"/>
    </location>
</feature>
<evidence type="ECO:0000313" key="6">
    <source>
        <dbReference type="EMBL" id="MDT0269645.1"/>
    </source>
</evidence>
<proteinExistence type="predicted"/>
<dbReference type="PRINTS" id="PR00455">
    <property type="entry name" value="HTHTETR"/>
</dbReference>
<dbReference type="RefSeq" id="WP_311669729.1">
    <property type="nucleotide sequence ID" value="NZ_JAVREO010000018.1"/>
</dbReference>
<evidence type="ECO:0000256" key="3">
    <source>
        <dbReference type="ARBA" id="ARBA00023163"/>
    </source>
</evidence>
<dbReference type="InterPro" id="IPR050109">
    <property type="entry name" value="HTH-type_TetR-like_transc_reg"/>
</dbReference>
<dbReference type="Pfam" id="PF21597">
    <property type="entry name" value="TetR_C_43"/>
    <property type="match status" value="1"/>
</dbReference>
<dbReference type="PROSITE" id="PS50977">
    <property type="entry name" value="HTH_TETR_2"/>
    <property type="match status" value="1"/>
</dbReference>
<dbReference type="InterPro" id="IPR009057">
    <property type="entry name" value="Homeodomain-like_sf"/>
</dbReference>
<dbReference type="Proteomes" id="UP001183410">
    <property type="component" value="Unassembled WGS sequence"/>
</dbReference>
<dbReference type="SUPFAM" id="SSF48498">
    <property type="entry name" value="Tetracyclin repressor-like, C-terminal domain"/>
    <property type="match status" value="1"/>
</dbReference>
<evidence type="ECO:0000259" key="5">
    <source>
        <dbReference type="PROSITE" id="PS50977"/>
    </source>
</evidence>
<reference evidence="7" key="1">
    <citation type="submission" date="2023-07" db="EMBL/GenBank/DDBJ databases">
        <title>30 novel species of actinomycetes from the DSMZ collection.</title>
        <authorList>
            <person name="Nouioui I."/>
        </authorList>
    </citation>
    <scope>NUCLEOTIDE SEQUENCE [LARGE SCALE GENOMIC DNA]</scope>
    <source>
        <strain evidence="7">DSM 44915</strain>
    </source>
</reference>
<accession>A0ABU2JXF1</accession>
<dbReference type="InterPro" id="IPR049445">
    <property type="entry name" value="TetR_SbtR-like_C"/>
</dbReference>
<name>A0ABU2JXF1_9ACTN</name>
<dbReference type="InterPro" id="IPR001647">
    <property type="entry name" value="HTH_TetR"/>
</dbReference>